<proteinExistence type="predicted"/>
<keyword evidence="2" id="KW-1185">Reference proteome</keyword>
<name>A0ABT7BK84_9CYAN</name>
<dbReference type="Proteomes" id="UP001231370">
    <property type="component" value="Unassembled WGS sequence"/>
</dbReference>
<comment type="caution">
    <text evidence="1">The sequence shown here is derived from an EMBL/GenBank/DDBJ whole genome shotgun (WGS) entry which is preliminary data.</text>
</comment>
<evidence type="ECO:0000313" key="1">
    <source>
        <dbReference type="EMBL" id="MDJ1179590.1"/>
    </source>
</evidence>
<sequence length="66" mass="7765">MQKKRQEIHDLVDQLPEEYLHQVWTFLAPLCADAYVLGMIHATMDTIKPGDFMTREEAIGFLQHHR</sequence>
<accession>A0ABT7BK84</accession>
<gene>
    <name evidence="1" type="ORF">PJF56_12010</name>
</gene>
<dbReference type="RefSeq" id="WP_283762895.1">
    <property type="nucleotide sequence ID" value="NZ_JAQPOK010000088.1"/>
</dbReference>
<evidence type="ECO:0000313" key="2">
    <source>
        <dbReference type="Proteomes" id="UP001231370"/>
    </source>
</evidence>
<dbReference type="EMBL" id="JAQPOK010000088">
    <property type="protein sequence ID" value="MDJ1179590.1"/>
    <property type="molecule type" value="Genomic_DNA"/>
</dbReference>
<protein>
    <submittedName>
        <fullName evidence="1">Uncharacterized protein</fullName>
    </submittedName>
</protein>
<organism evidence="1 2">
    <name type="scientific">Roseofilum halophilum BLCC-M91</name>
    <dbReference type="NCBI Taxonomy" id="3022259"/>
    <lineage>
        <taxon>Bacteria</taxon>
        <taxon>Bacillati</taxon>
        <taxon>Cyanobacteriota</taxon>
        <taxon>Cyanophyceae</taxon>
        <taxon>Desertifilales</taxon>
        <taxon>Desertifilaceae</taxon>
        <taxon>Roseofilum</taxon>
        <taxon>Roseofilum halophilum</taxon>
    </lineage>
</organism>
<reference evidence="1 2" key="1">
    <citation type="submission" date="2023-01" db="EMBL/GenBank/DDBJ databases">
        <title>Novel diversity within Roseofilum (Cyanobacteria; Desertifilaceae) from marine benthic mats with descriptions of four novel species.</title>
        <authorList>
            <person name="Wang Y."/>
            <person name="Berthold D.E."/>
            <person name="Hu J."/>
            <person name="Lefler F.W."/>
            <person name="Laughinghouse H.D. IV."/>
        </authorList>
    </citation>
    <scope>NUCLEOTIDE SEQUENCE [LARGE SCALE GENOMIC DNA]</scope>
    <source>
        <strain evidence="1 2">BLCC-M91</strain>
    </source>
</reference>